<evidence type="ECO:0000313" key="4">
    <source>
        <dbReference type="Proteomes" id="UP000595140"/>
    </source>
</evidence>
<dbReference type="Pfam" id="PF14111">
    <property type="entry name" value="DUF4283"/>
    <property type="match status" value="1"/>
</dbReference>
<feature type="region of interest" description="Disordered" evidence="1">
    <location>
        <begin position="453"/>
        <end position="548"/>
    </location>
</feature>
<reference evidence="3 4" key="1">
    <citation type="submission" date="2018-04" db="EMBL/GenBank/DDBJ databases">
        <authorList>
            <person name="Vogel A."/>
        </authorList>
    </citation>
    <scope>NUCLEOTIDE SEQUENCE [LARGE SCALE GENOMIC DNA]</scope>
</reference>
<accession>A0A484LLN2</accession>
<protein>
    <recommendedName>
        <fullName evidence="2">DUF4283 domain-containing protein</fullName>
    </recommendedName>
</protein>
<organism evidence="3 4">
    <name type="scientific">Cuscuta campestris</name>
    <dbReference type="NCBI Taxonomy" id="132261"/>
    <lineage>
        <taxon>Eukaryota</taxon>
        <taxon>Viridiplantae</taxon>
        <taxon>Streptophyta</taxon>
        <taxon>Embryophyta</taxon>
        <taxon>Tracheophyta</taxon>
        <taxon>Spermatophyta</taxon>
        <taxon>Magnoliopsida</taxon>
        <taxon>eudicotyledons</taxon>
        <taxon>Gunneridae</taxon>
        <taxon>Pentapetalae</taxon>
        <taxon>asterids</taxon>
        <taxon>lamiids</taxon>
        <taxon>Solanales</taxon>
        <taxon>Convolvulaceae</taxon>
        <taxon>Cuscuteae</taxon>
        <taxon>Cuscuta</taxon>
        <taxon>Cuscuta subgen. Grammica</taxon>
        <taxon>Cuscuta sect. Cleistogrammica</taxon>
    </lineage>
</organism>
<proteinExistence type="predicted"/>
<dbReference type="OrthoDB" id="1002340at2759"/>
<feature type="compositionally biased region" description="Polar residues" evidence="1">
    <location>
        <begin position="462"/>
        <end position="481"/>
    </location>
</feature>
<feature type="compositionally biased region" description="Acidic residues" evidence="1">
    <location>
        <begin position="496"/>
        <end position="507"/>
    </location>
</feature>
<name>A0A484LLN2_9ASTE</name>
<dbReference type="AlphaFoldDB" id="A0A484LLN2"/>
<feature type="compositionally biased region" description="Basic residues" evidence="1">
    <location>
        <begin position="539"/>
        <end position="548"/>
    </location>
</feature>
<evidence type="ECO:0000313" key="3">
    <source>
        <dbReference type="EMBL" id="VFQ77310.1"/>
    </source>
</evidence>
<dbReference type="InterPro" id="IPR040256">
    <property type="entry name" value="At4g02000-like"/>
</dbReference>
<dbReference type="EMBL" id="OOIL02001668">
    <property type="protein sequence ID" value="VFQ77310.1"/>
    <property type="molecule type" value="Genomic_DNA"/>
</dbReference>
<dbReference type="PANTHER" id="PTHR31286:SF179">
    <property type="entry name" value="RNASE H TYPE-1 DOMAIN-CONTAINING PROTEIN"/>
    <property type="match status" value="1"/>
</dbReference>
<feature type="domain" description="DUF4283" evidence="2">
    <location>
        <begin position="69"/>
        <end position="145"/>
    </location>
</feature>
<feature type="region of interest" description="Disordered" evidence="1">
    <location>
        <begin position="350"/>
        <end position="375"/>
    </location>
</feature>
<evidence type="ECO:0000259" key="2">
    <source>
        <dbReference type="Pfam" id="PF14111"/>
    </source>
</evidence>
<gene>
    <name evidence="3" type="ORF">CCAM_LOCUS19086</name>
</gene>
<feature type="compositionally biased region" description="Basic and acidic residues" evidence="1">
    <location>
        <begin position="351"/>
        <end position="360"/>
    </location>
</feature>
<dbReference type="PANTHER" id="PTHR31286">
    <property type="entry name" value="GLYCINE-RICH CELL WALL STRUCTURAL PROTEIN 1.8-LIKE"/>
    <property type="match status" value="1"/>
</dbReference>
<dbReference type="InterPro" id="IPR025558">
    <property type="entry name" value="DUF4283"/>
</dbReference>
<dbReference type="Proteomes" id="UP000595140">
    <property type="component" value="Unassembled WGS sequence"/>
</dbReference>
<evidence type="ECO:0000256" key="1">
    <source>
        <dbReference type="SAM" id="MobiDB-lite"/>
    </source>
</evidence>
<keyword evidence="4" id="KW-1185">Reference proteome</keyword>
<sequence length="548" mass="61018">MSTQIREERRPSVPQAEHLRPQLKKSFVEALGSSQSQIQPEQKIIGRYKGFPAVSFTSEEVISLSAPYQFALVGRFTKSRPPLQVIRRSFEKIGFKPGHTIGLLAPSLVLINFQCPLDYQRCFSKKIWNINGGELVVSKWSPNFHADLENPVFPIWVSLVHLPIHLQEAKALHCIARSIGNPLMMDASTTTKTRPSVARFCVEIDVSKELPKKIWIDNGGMGFFQDISYENVPDYCCQCRKSGHLTGNCFKNEDASPEQSNDKQMGVLTFVQKEPVLPTPPVLPTCEAGPNFQPGPPVQSCLDICVGKLIPVQQDSLASDSLGPIGTPNSIVNADDPLRRKDHRAVGILDHASDPQEHVVDPTSVQSDQVASDEGPGALQHVVVRQDETKEGCSTPITVIEDGMTKTQEVVNSIEPEMETTTKYTFKETIVEVDGHLFLINVKEPVEFQETTETLADAKVDTSPTGSTNDKLLERTSNNPDSIEDSLDQEKTENQSEPDFESEEYQYEEGFTLVKRKKGNYPELTIQTRSGYRPQCGRGRGRRGRGRN</sequence>